<dbReference type="Pfam" id="PF07690">
    <property type="entry name" value="MFS_1"/>
    <property type="match status" value="1"/>
</dbReference>
<evidence type="ECO:0000313" key="9">
    <source>
        <dbReference type="Proteomes" id="UP000247810"/>
    </source>
</evidence>
<dbReference type="PROSITE" id="PS50850">
    <property type="entry name" value="MFS"/>
    <property type="match status" value="1"/>
</dbReference>
<dbReference type="Proteomes" id="UP000247810">
    <property type="component" value="Unassembled WGS sequence"/>
</dbReference>
<dbReference type="Gene3D" id="1.20.1250.20">
    <property type="entry name" value="MFS general substrate transporter like domains"/>
    <property type="match status" value="1"/>
</dbReference>
<keyword evidence="4 6" id="KW-0472">Membrane</keyword>
<feature type="transmembrane region" description="Helical" evidence="6">
    <location>
        <begin position="180"/>
        <end position="204"/>
    </location>
</feature>
<evidence type="ECO:0000256" key="6">
    <source>
        <dbReference type="SAM" id="Phobius"/>
    </source>
</evidence>
<feature type="transmembrane region" description="Helical" evidence="6">
    <location>
        <begin position="121"/>
        <end position="140"/>
    </location>
</feature>
<feature type="transmembrane region" description="Helical" evidence="6">
    <location>
        <begin position="390"/>
        <end position="410"/>
    </location>
</feature>
<dbReference type="GO" id="GO:0016020">
    <property type="term" value="C:membrane"/>
    <property type="evidence" value="ECO:0007669"/>
    <property type="project" value="UniProtKB-SubCell"/>
</dbReference>
<feature type="transmembrane region" description="Helical" evidence="6">
    <location>
        <begin position="54"/>
        <end position="77"/>
    </location>
</feature>
<dbReference type="InterPro" id="IPR036259">
    <property type="entry name" value="MFS_trans_sf"/>
</dbReference>
<keyword evidence="3 6" id="KW-1133">Transmembrane helix</keyword>
<feature type="transmembrane region" description="Helical" evidence="6">
    <location>
        <begin position="210"/>
        <end position="239"/>
    </location>
</feature>
<dbReference type="InterPro" id="IPR020846">
    <property type="entry name" value="MFS_dom"/>
</dbReference>
<dbReference type="PANTHER" id="PTHR23502">
    <property type="entry name" value="MAJOR FACILITATOR SUPERFAMILY"/>
    <property type="match status" value="1"/>
</dbReference>
<feature type="transmembrane region" description="Helical" evidence="6">
    <location>
        <begin position="422"/>
        <end position="446"/>
    </location>
</feature>
<dbReference type="InterPro" id="IPR011701">
    <property type="entry name" value="MFS"/>
</dbReference>
<feature type="transmembrane region" description="Helical" evidence="6">
    <location>
        <begin position="89"/>
        <end position="109"/>
    </location>
</feature>
<feature type="transmembrane region" description="Helical" evidence="6">
    <location>
        <begin position="146"/>
        <end position="168"/>
    </location>
</feature>
<dbReference type="OrthoDB" id="6770063at2759"/>
<feature type="region of interest" description="Disordered" evidence="5">
    <location>
        <begin position="14"/>
        <end position="45"/>
    </location>
</feature>
<evidence type="ECO:0000256" key="4">
    <source>
        <dbReference type="ARBA" id="ARBA00023136"/>
    </source>
</evidence>
<dbReference type="STRING" id="1448320.A0A319DIG0"/>
<evidence type="ECO:0000313" key="8">
    <source>
        <dbReference type="EMBL" id="PYH93837.1"/>
    </source>
</evidence>
<evidence type="ECO:0000256" key="3">
    <source>
        <dbReference type="ARBA" id="ARBA00022989"/>
    </source>
</evidence>
<keyword evidence="9" id="KW-1185">Reference proteome</keyword>
<reference evidence="8 9" key="1">
    <citation type="submission" date="2018-02" db="EMBL/GenBank/DDBJ databases">
        <title>The genomes of Aspergillus section Nigri reveals drivers in fungal speciation.</title>
        <authorList>
            <consortium name="DOE Joint Genome Institute"/>
            <person name="Vesth T.C."/>
            <person name="Nybo J."/>
            <person name="Theobald S."/>
            <person name="Brandl J."/>
            <person name="Frisvad J.C."/>
            <person name="Nielsen K.F."/>
            <person name="Lyhne E.K."/>
            <person name="Kogle M.E."/>
            <person name="Kuo A."/>
            <person name="Riley R."/>
            <person name="Clum A."/>
            <person name="Nolan M."/>
            <person name="Lipzen A."/>
            <person name="Salamov A."/>
            <person name="Henrissat B."/>
            <person name="Wiebenga A."/>
            <person name="De vries R.P."/>
            <person name="Grigoriev I.V."/>
            <person name="Mortensen U.H."/>
            <person name="Andersen M.R."/>
            <person name="Baker S.E."/>
        </authorList>
    </citation>
    <scope>NUCLEOTIDE SEQUENCE [LARGE SCALE GENOMIC DNA]</scope>
    <source>
        <strain evidence="8 9">CBS 707.79</strain>
    </source>
</reference>
<evidence type="ECO:0000256" key="2">
    <source>
        <dbReference type="ARBA" id="ARBA00022692"/>
    </source>
</evidence>
<name>A0A319DIG0_9EURO</name>
<gene>
    <name evidence="8" type="ORF">BO71DRAFT_477631</name>
</gene>
<feature type="transmembrane region" description="Helical" evidence="6">
    <location>
        <begin position="458"/>
        <end position="481"/>
    </location>
</feature>
<dbReference type="AlphaFoldDB" id="A0A319DIG0"/>
<comment type="subcellular location">
    <subcellularLocation>
        <location evidence="1">Membrane</location>
        <topology evidence="1">Multi-pass membrane protein</topology>
    </subcellularLocation>
</comment>
<evidence type="ECO:0000256" key="5">
    <source>
        <dbReference type="SAM" id="MobiDB-lite"/>
    </source>
</evidence>
<dbReference type="CDD" id="cd17323">
    <property type="entry name" value="MFS_Tpo1_MDR_like"/>
    <property type="match status" value="1"/>
</dbReference>
<feature type="transmembrane region" description="Helical" evidence="6">
    <location>
        <begin position="285"/>
        <end position="304"/>
    </location>
</feature>
<evidence type="ECO:0000256" key="1">
    <source>
        <dbReference type="ARBA" id="ARBA00004141"/>
    </source>
</evidence>
<dbReference type="PANTHER" id="PTHR23502:SF60">
    <property type="entry name" value="MAJOR FACILITATOR SUPERFAMILY (MFS) PROFILE DOMAIN-CONTAINING PROTEIN-RELATED"/>
    <property type="match status" value="1"/>
</dbReference>
<organism evidence="8 9">
    <name type="scientific">Aspergillus ellipticus CBS 707.79</name>
    <dbReference type="NCBI Taxonomy" id="1448320"/>
    <lineage>
        <taxon>Eukaryota</taxon>
        <taxon>Fungi</taxon>
        <taxon>Dikarya</taxon>
        <taxon>Ascomycota</taxon>
        <taxon>Pezizomycotina</taxon>
        <taxon>Eurotiomycetes</taxon>
        <taxon>Eurotiomycetidae</taxon>
        <taxon>Eurotiales</taxon>
        <taxon>Aspergillaceae</taxon>
        <taxon>Aspergillus</taxon>
        <taxon>Aspergillus subgen. Circumdati</taxon>
    </lineage>
</organism>
<protein>
    <submittedName>
        <fullName evidence="8">MFS multidrug transporter</fullName>
    </submittedName>
</protein>
<feature type="transmembrane region" description="Helical" evidence="6">
    <location>
        <begin position="324"/>
        <end position="344"/>
    </location>
</feature>
<sequence>MVVSLPVDEQTRLLSSSYDEEDVSSEPIPATAEWDGPNDPQNPKNWPASRKWTCAMLVSAYSIIAPTASSMVVPAMPALTRDLQIESPLVTQLTLSIYVLGWGMGPLIMGPLSELYGRAPLLHLGQFGFLVFNTLCGFSQDAHVFLALRFIGGVFGSGPMSLGAGVLGDLWVSDERGVSLAVYTVMPLLGTTAGPLLGGILIQSRPWQDIFFICSIFTLISLILGLVYLPETFGPILLYRRRLAQWKERGYTPPKTMQESQLTRIAKLIRVDLARPFIMLGTQPIIQFLALYMGLLFGLNHLTISTFHTLWREVYHESYLTSSLNYIAITAGLLGGAESTGPINDRIYRHLKKKNNGADCPEYRIYLMIPSAFLVPFGLLWYGWSATYALHWIMPNIGILVYSFGLLMGYQCIQAYVLDCYPVYAASAMGALTVLRSLAGFTMPVFAPVMYEKFGYGWSSTGLAGIAGVLGVAAPWVLGVWGKKLRESSPSVLELIRAPNI</sequence>
<dbReference type="GO" id="GO:0022857">
    <property type="term" value="F:transmembrane transporter activity"/>
    <property type="evidence" value="ECO:0007669"/>
    <property type="project" value="InterPro"/>
</dbReference>
<evidence type="ECO:0000259" key="7">
    <source>
        <dbReference type="PROSITE" id="PS50850"/>
    </source>
</evidence>
<dbReference type="SUPFAM" id="SSF103473">
    <property type="entry name" value="MFS general substrate transporter"/>
    <property type="match status" value="1"/>
</dbReference>
<feature type="transmembrane region" description="Helical" evidence="6">
    <location>
        <begin position="365"/>
        <end position="384"/>
    </location>
</feature>
<dbReference type="EMBL" id="KZ825884">
    <property type="protein sequence ID" value="PYH93837.1"/>
    <property type="molecule type" value="Genomic_DNA"/>
</dbReference>
<feature type="domain" description="Major facilitator superfamily (MFS) profile" evidence="7">
    <location>
        <begin position="54"/>
        <end position="486"/>
    </location>
</feature>
<accession>A0A319DIG0</accession>
<dbReference type="VEuPathDB" id="FungiDB:BO71DRAFT_477631"/>
<proteinExistence type="predicted"/>
<keyword evidence="2 6" id="KW-0812">Transmembrane</keyword>